<feature type="region of interest" description="Disordered" evidence="3">
    <location>
        <begin position="305"/>
        <end position="339"/>
    </location>
</feature>
<dbReference type="Proteomes" id="UP000703269">
    <property type="component" value="Unassembled WGS sequence"/>
</dbReference>
<keyword evidence="1" id="KW-0862">Zinc</keyword>
<dbReference type="EMBL" id="BPQB01000001">
    <property type="protein sequence ID" value="GJE84486.1"/>
    <property type="molecule type" value="Genomic_DNA"/>
</dbReference>
<keyword evidence="6" id="KW-1185">Reference proteome</keyword>
<dbReference type="InterPro" id="IPR057683">
    <property type="entry name" value="DUF7923"/>
</dbReference>
<dbReference type="OrthoDB" id="2270193at2759"/>
<proteinExistence type="predicted"/>
<accession>A0A9P3FXN5</accession>
<feature type="zinc finger region" description="C3H1-type" evidence="1">
    <location>
        <begin position="339"/>
        <end position="367"/>
    </location>
</feature>
<evidence type="ECO:0000313" key="6">
    <source>
        <dbReference type="Proteomes" id="UP000703269"/>
    </source>
</evidence>
<comment type="caution">
    <text evidence="5">The sequence shown here is derived from an EMBL/GenBank/DDBJ whole genome shotgun (WGS) entry which is preliminary data.</text>
</comment>
<dbReference type="PROSITE" id="PS50103">
    <property type="entry name" value="ZF_C3H1"/>
    <property type="match status" value="1"/>
</dbReference>
<protein>
    <recommendedName>
        <fullName evidence="4">C3H1-type domain-containing protein</fullName>
    </recommendedName>
</protein>
<feature type="domain" description="C3H1-type" evidence="4">
    <location>
        <begin position="339"/>
        <end position="367"/>
    </location>
</feature>
<dbReference type="PANTHER" id="PTHR37543:SF1">
    <property type="entry name" value="CCCH ZINC FINGER DNA BINDING PROTEIN (AFU_ORTHOLOGUE AFUA_5G12760)"/>
    <property type="match status" value="1"/>
</dbReference>
<keyword evidence="1" id="KW-0479">Metal-binding</keyword>
<dbReference type="Pfam" id="PF25540">
    <property type="entry name" value="DUF7923"/>
    <property type="match status" value="1"/>
</dbReference>
<evidence type="ECO:0000256" key="2">
    <source>
        <dbReference type="SAM" id="Coils"/>
    </source>
</evidence>
<evidence type="ECO:0000256" key="3">
    <source>
        <dbReference type="SAM" id="MobiDB-lite"/>
    </source>
</evidence>
<dbReference type="GO" id="GO:0008270">
    <property type="term" value="F:zinc ion binding"/>
    <property type="evidence" value="ECO:0007669"/>
    <property type="project" value="UniProtKB-KW"/>
</dbReference>
<keyword evidence="1" id="KW-0863">Zinc-finger</keyword>
<dbReference type="InterPro" id="IPR000571">
    <property type="entry name" value="Znf_CCCH"/>
</dbReference>
<name>A0A9P3FXN5_9APHY</name>
<evidence type="ECO:0000259" key="4">
    <source>
        <dbReference type="PROSITE" id="PS50103"/>
    </source>
</evidence>
<keyword evidence="2" id="KW-0175">Coiled coil</keyword>
<reference evidence="5 6" key="1">
    <citation type="submission" date="2021-08" db="EMBL/GenBank/DDBJ databases">
        <title>Draft Genome Sequence of Phanerochaete sordida strain YK-624.</title>
        <authorList>
            <person name="Mori T."/>
            <person name="Dohra H."/>
            <person name="Suzuki T."/>
            <person name="Kawagishi H."/>
            <person name="Hirai H."/>
        </authorList>
    </citation>
    <scope>NUCLEOTIDE SEQUENCE [LARGE SCALE GENOMIC DNA]</scope>
    <source>
        <strain evidence="5 6">YK-624</strain>
    </source>
</reference>
<feature type="coiled-coil region" evidence="2">
    <location>
        <begin position="16"/>
        <end position="97"/>
    </location>
</feature>
<dbReference type="AlphaFoldDB" id="A0A9P3FXN5"/>
<feature type="compositionally biased region" description="Pro residues" evidence="3">
    <location>
        <begin position="306"/>
        <end position="316"/>
    </location>
</feature>
<evidence type="ECO:0000313" key="5">
    <source>
        <dbReference type="EMBL" id="GJE84486.1"/>
    </source>
</evidence>
<gene>
    <name evidence="5" type="ORF">PsYK624_005620</name>
</gene>
<evidence type="ECO:0000256" key="1">
    <source>
        <dbReference type="PROSITE-ProRule" id="PRU00723"/>
    </source>
</evidence>
<dbReference type="PANTHER" id="PTHR37543">
    <property type="entry name" value="CCCH ZINC FINGER DNA BINDING PROTEIN (AFU_ORTHOLOGUE AFUA_5G12760)"/>
    <property type="match status" value="1"/>
</dbReference>
<feature type="compositionally biased region" description="Basic and acidic residues" evidence="3">
    <location>
        <begin position="324"/>
        <end position="333"/>
    </location>
</feature>
<sequence length="431" mass="47465">MTITATAESPYTMNTAEIVEKHLKALQVDLASLVENVAKDKEGEITRLSKELEDSRTIISYLRRQTRETEDELAVAKNQLALANERETDRMNKLERRVVCLIDGDGSVFSLPLIARGRVGGSEAATRLTEGIKKYYPSEHFQLHVWVFLNKNGFAEALRRHAKEDVRTQLDNFIHGFNQAAGRFMMIDVGQGKEAADAKIRSCLETELKLVETTRIIFAGCHDNGYVSALRTPITDGHKDKLALLAAHKDMAAGFAPLALPVLRIAELFEPTKLGEMAPPTPPSSPAHKPAAPFSYTAAVQAAPPAAAPPAAPAPGRPRNFSPAERRARHLDPSKPLSKQDPPPCNLFYLTDYCRHAEACVFGHDYLLRPEDLEEMRENAKKSACAAINRGEVCPYGDECVLGHKCPLGARCHWKALGRCKFIGPGMHTAD</sequence>
<organism evidence="5 6">
    <name type="scientific">Phanerochaete sordida</name>
    <dbReference type="NCBI Taxonomy" id="48140"/>
    <lineage>
        <taxon>Eukaryota</taxon>
        <taxon>Fungi</taxon>
        <taxon>Dikarya</taxon>
        <taxon>Basidiomycota</taxon>
        <taxon>Agaricomycotina</taxon>
        <taxon>Agaricomycetes</taxon>
        <taxon>Polyporales</taxon>
        <taxon>Phanerochaetaceae</taxon>
        <taxon>Phanerochaete</taxon>
    </lineage>
</organism>